<dbReference type="PANTHER" id="PTHR40980:SF4">
    <property type="entry name" value="TONB-DEPENDENT RECEPTOR-LIKE BETA-BARREL DOMAIN-CONTAINING PROTEIN"/>
    <property type="match status" value="1"/>
</dbReference>
<keyword evidence="4" id="KW-0998">Cell outer membrane</keyword>
<dbReference type="GO" id="GO:0009279">
    <property type="term" value="C:cell outer membrane"/>
    <property type="evidence" value="ECO:0007669"/>
    <property type="project" value="UniProtKB-SubCell"/>
</dbReference>
<dbReference type="InterPro" id="IPR000531">
    <property type="entry name" value="Beta-barrel_TonB"/>
</dbReference>
<proteinExistence type="inferred from homology"/>
<feature type="domain" description="TonB-dependent receptor plug" evidence="8">
    <location>
        <begin position="59"/>
        <end position="160"/>
    </location>
</feature>
<dbReference type="OrthoDB" id="5476657at2"/>
<comment type="similarity">
    <text evidence="2 5">Belongs to the TonB-dependent receptor family.</text>
</comment>
<evidence type="ECO:0000313" key="9">
    <source>
        <dbReference type="EMBL" id="MTW01521.1"/>
    </source>
</evidence>
<keyword evidence="10" id="KW-1185">Reference proteome</keyword>
<feature type="domain" description="TonB-dependent receptor-like beta-barrel" evidence="7">
    <location>
        <begin position="414"/>
        <end position="834"/>
    </location>
</feature>
<dbReference type="InterPro" id="IPR036942">
    <property type="entry name" value="Beta-barrel_TonB_sf"/>
</dbReference>
<comment type="caution">
    <text evidence="9">The sequence shown here is derived from an EMBL/GenBank/DDBJ whole genome shotgun (WGS) entry which is preliminary data.</text>
</comment>
<organism evidence="9 10">
    <name type="scientific">Pseudoduganella ginsengisoli</name>
    <dbReference type="NCBI Taxonomy" id="1462440"/>
    <lineage>
        <taxon>Bacteria</taxon>
        <taxon>Pseudomonadati</taxon>
        <taxon>Pseudomonadota</taxon>
        <taxon>Betaproteobacteria</taxon>
        <taxon>Burkholderiales</taxon>
        <taxon>Oxalobacteraceae</taxon>
        <taxon>Telluria group</taxon>
        <taxon>Pseudoduganella</taxon>
    </lineage>
</organism>
<dbReference type="SUPFAM" id="SSF56935">
    <property type="entry name" value="Porins"/>
    <property type="match status" value="1"/>
</dbReference>
<feature type="signal peptide" evidence="6">
    <location>
        <begin position="1"/>
        <end position="37"/>
    </location>
</feature>
<dbReference type="InterPro" id="IPR037066">
    <property type="entry name" value="Plug_dom_sf"/>
</dbReference>
<dbReference type="Gene3D" id="2.40.170.20">
    <property type="entry name" value="TonB-dependent receptor, beta-barrel domain"/>
    <property type="match status" value="1"/>
</dbReference>
<evidence type="ECO:0000259" key="8">
    <source>
        <dbReference type="Pfam" id="PF07715"/>
    </source>
</evidence>
<dbReference type="InterPro" id="IPR010104">
    <property type="entry name" value="TonB_rcpt_bac"/>
</dbReference>
<keyword evidence="6" id="KW-0732">Signal</keyword>
<evidence type="ECO:0000313" key="10">
    <source>
        <dbReference type="Proteomes" id="UP000484015"/>
    </source>
</evidence>
<evidence type="ECO:0000259" key="7">
    <source>
        <dbReference type="Pfam" id="PF00593"/>
    </source>
</evidence>
<dbReference type="Pfam" id="PF07715">
    <property type="entry name" value="Plug"/>
    <property type="match status" value="1"/>
</dbReference>
<dbReference type="AlphaFoldDB" id="A0A6L6PWH1"/>
<protein>
    <submittedName>
        <fullName evidence="9">TonB-dependent receptor</fullName>
    </submittedName>
</protein>
<dbReference type="InterPro" id="IPR012910">
    <property type="entry name" value="Plug_dom"/>
</dbReference>
<keyword evidence="3 5" id="KW-0472">Membrane</keyword>
<reference evidence="9 10" key="1">
    <citation type="submission" date="2019-11" db="EMBL/GenBank/DDBJ databases">
        <title>Type strains purchased from KCTC, JCM and DSMZ.</title>
        <authorList>
            <person name="Lu H."/>
        </authorList>
    </citation>
    <scope>NUCLEOTIDE SEQUENCE [LARGE SCALE GENOMIC DNA]</scope>
    <source>
        <strain evidence="9 10">KCTC 42409</strain>
    </source>
</reference>
<evidence type="ECO:0000256" key="5">
    <source>
        <dbReference type="RuleBase" id="RU003357"/>
    </source>
</evidence>
<evidence type="ECO:0000256" key="6">
    <source>
        <dbReference type="SAM" id="SignalP"/>
    </source>
</evidence>
<dbReference type="Pfam" id="PF00593">
    <property type="entry name" value="TonB_dep_Rec_b-barrel"/>
    <property type="match status" value="1"/>
</dbReference>
<dbReference type="Gene3D" id="2.170.130.10">
    <property type="entry name" value="TonB-dependent receptor, plug domain"/>
    <property type="match status" value="1"/>
</dbReference>
<keyword evidence="5" id="KW-0798">TonB box</keyword>
<evidence type="ECO:0000256" key="1">
    <source>
        <dbReference type="ARBA" id="ARBA00004442"/>
    </source>
</evidence>
<dbReference type="Proteomes" id="UP000484015">
    <property type="component" value="Unassembled WGS sequence"/>
</dbReference>
<sequence length="867" mass="94896">MERIQGQIAAAHQPFMLKVAVASLLAAGVMSSASVWAQDAGTVVVTGVRKAAQSAQTIKQNSEQVMDSIVADDIGKFPDKNVAEILGRVPGTQIIRDNGEAGQVIIRGLGGIVTTLNGREMFTAAGRSLFLADVPVAMLQRVDVYKSQAADMNEGGVAGVIDVRTNRPFDFKGEQVALTARAEHRGLAGHTDPNLSGMWSNRWKSAEYGDFGILGGISYQRGRYHDETAWVAPPIKWPLYNNMQGADSMGRVMTQGDRKRWAGNFSAQWRPNSDLELYAEGFSTKINHDSSSVFFVGVLPWFQAGSTVTTQQGSNYLDSISKNGADGLFTLSSTQARRDESIGHQGAIGGRYNITPTVRFTTELARTLSRYTQENPILDTVLPGPLNIKGAIRDGGGYLEYPGTDMTSPNKWVTDVFWDNHNASSGRSTDWRGDVIWEPESDGILKELSSGVRLAKRFATYVHEKDNFNKVAAIPVTSLPSGLNCVTEATGGNYGMNQFYAPCRDYLLDNTAALRTALGLKGRTADDPLSYYSDVETTTALYLKAKFGVDVGPVPVDGAVGVRWVQTKQEVDGYSQVTSATGASTIIPAHSDSTTSDVLPSASLRAKWMPNLQSRLVAGKAIQRANFGDYNPGLILHDSTATTLATGSAGNPNLRPTQSKNVDLSLEWYFAPASSLTATLFEHRFTDYEMWRQRNETINGKTYLVNRPYNVGKANLKGSEFSYQQFFTMLPGWMSGLGVQANVTFMHGGVQNEDGASTTPDFPGMSKKAYNVVGLYEYDKLSARLAYSWRDKFVAEYNYRGCCDLIVDPIKFLDASVSYKLTKDVTVSVDANNLLNFAYHDYHGTAAAPRDVRRYDRTVGVSLRWKM</sequence>
<evidence type="ECO:0000256" key="2">
    <source>
        <dbReference type="ARBA" id="ARBA00009810"/>
    </source>
</evidence>
<evidence type="ECO:0000256" key="4">
    <source>
        <dbReference type="ARBA" id="ARBA00023237"/>
    </source>
</evidence>
<evidence type="ECO:0000256" key="3">
    <source>
        <dbReference type="ARBA" id="ARBA00023136"/>
    </source>
</evidence>
<dbReference type="PANTHER" id="PTHR40980">
    <property type="entry name" value="PLUG DOMAIN-CONTAINING PROTEIN"/>
    <property type="match status" value="1"/>
</dbReference>
<keyword evidence="9" id="KW-0675">Receptor</keyword>
<accession>A0A6L6PWH1</accession>
<feature type="chain" id="PRO_5026749779" evidence="6">
    <location>
        <begin position="38"/>
        <end position="867"/>
    </location>
</feature>
<dbReference type="NCBIfam" id="TIGR01782">
    <property type="entry name" value="TonB-Xanth-Caul"/>
    <property type="match status" value="1"/>
</dbReference>
<name>A0A6L6PWH1_9BURK</name>
<gene>
    <name evidence="9" type="ORF">GM668_05400</name>
</gene>
<comment type="subcellular location">
    <subcellularLocation>
        <location evidence="1 5">Cell outer membrane</location>
    </subcellularLocation>
</comment>
<dbReference type="EMBL" id="WNLA01000002">
    <property type="protein sequence ID" value="MTW01521.1"/>
    <property type="molecule type" value="Genomic_DNA"/>
</dbReference>